<comment type="caution">
    <text evidence="1">The sequence shown here is derived from an EMBL/GenBank/DDBJ whole genome shotgun (WGS) entry which is preliminary data.</text>
</comment>
<organism evidence="1 2">
    <name type="scientific">Actinomadura rudentiformis</name>
    <dbReference type="NCBI Taxonomy" id="359158"/>
    <lineage>
        <taxon>Bacteria</taxon>
        <taxon>Bacillati</taxon>
        <taxon>Actinomycetota</taxon>
        <taxon>Actinomycetes</taxon>
        <taxon>Streptosporangiales</taxon>
        <taxon>Thermomonosporaceae</taxon>
        <taxon>Actinomadura</taxon>
    </lineage>
</organism>
<dbReference type="AlphaFoldDB" id="A0A6H9YTL1"/>
<protein>
    <submittedName>
        <fullName evidence="1">Uncharacterized protein</fullName>
    </submittedName>
</protein>
<dbReference type="OrthoDB" id="3480233at2"/>
<proteinExistence type="predicted"/>
<gene>
    <name evidence="1" type="ORF">F8566_05155</name>
</gene>
<sequence length="104" mass="12143">MANHIDELAWIEFRGSLGEAFLDYGEVLEEIGRRWKFELELAAGEAEAAIASLKGHWYLVGIDTKWKARQIAKRLKRMQEMAHGIEYHGRKFHGSYRKHFLNRG</sequence>
<dbReference type="EMBL" id="WBMT01000002">
    <property type="protein sequence ID" value="KAB2351614.1"/>
    <property type="molecule type" value="Genomic_DNA"/>
</dbReference>
<evidence type="ECO:0000313" key="2">
    <source>
        <dbReference type="Proteomes" id="UP000468735"/>
    </source>
</evidence>
<dbReference type="Proteomes" id="UP000468735">
    <property type="component" value="Unassembled WGS sequence"/>
</dbReference>
<accession>A0A6H9YTL1</accession>
<name>A0A6H9YTL1_9ACTN</name>
<keyword evidence="2" id="KW-1185">Reference proteome</keyword>
<reference evidence="1 2" key="1">
    <citation type="submission" date="2019-09" db="EMBL/GenBank/DDBJ databases">
        <title>Actinomadura physcomitrii sp. nov., a novel actinomycete isolated from moss [Physcomitrium sphaericum (Ludw) Fuernr].</title>
        <authorList>
            <person name="Zhuang X."/>
            <person name="Liu C."/>
        </authorList>
    </citation>
    <scope>NUCLEOTIDE SEQUENCE [LARGE SCALE GENOMIC DNA]</scope>
    <source>
        <strain evidence="1 2">HMC1</strain>
    </source>
</reference>
<evidence type="ECO:0000313" key="1">
    <source>
        <dbReference type="EMBL" id="KAB2351614.1"/>
    </source>
</evidence>
<dbReference type="RefSeq" id="WP_151558528.1">
    <property type="nucleotide sequence ID" value="NZ_WBMT01000002.1"/>
</dbReference>